<gene>
    <name evidence="1" type="ORF">PsorP6_001563</name>
</gene>
<dbReference type="Proteomes" id="UP001163321">
    <property type="component" value="Chromosome 1"/>
</dbReference>
<keyword evidence="2" id="KW-1185">Reference proteome</keyword>
<name>A0ACC0WRB4_9STRA</name>
<dbReference type="EMBL" id="CM047580">
    <property type="protein sequence ID" value="KAI9920907.1"/>
    <property type="molecule type" value="Genomic_DNA"/>
</dbReference>
<reference evidence="1 2" key="1">
    <citation type="journal article" date="2022" name="bioRxiv">
        <title>The genome of the oomycete Peronosclerospora sorghi, a cosmopolitan pathogen of maize and sorghum, is inflated with dispersed pseudogenes.</title>
        <authorList>
            <person name="Fletcher K."/>
            <person name="Martin F."/>
            <person name="Isakeit T."/>
            <person name="Cavanaugh K."/>
            <person name="Magill C."/>
            <person name="Michelmore R."/>
        </authorList>
    </citation>
    <scope>NUCLEOTIDE SEQUENCE [LARGE SCALE GENOMIC DNA]</scope>
    <source>
        <strain evidence="1">P6</strain>
    </source>
</reference>
<proteinExistence type="predicted"/>
<protein>
    <submittedName>
        <fullName evidence="1">Uncharacterized protein</fullName>
    </submittedName>
</protein>
<evidence type="ECO:0000313" key="1">
    <source>
        <dbReference type="EMBL" id="KAI9920907.1"/>
    </source>
</evidence>
<evidence type="ECO:0000313" key="2">
    <source>
        <dbReference type="Proteomes" id="UP001163321"/>
    </source>
</evidence>
<comment type="caution">
    <text evidence="1">The sequence shown here is derived from an EMBL/GenBank/DDBJ whole genome shotgun (WGS) entry which is preliminary data.</text>
</comment>
<organism evidence="1 2">
    <name type="scientific">Peronosclerospora sorghi</name>
    <dbReference type="NCBI Taxonomy" id="230839"/>
    <lineage>
        <taxon>Eukaryota</taxon>
        <taxon>Sar</taxon>
        <taxon>Stramenopiles</taxon>
        <taxon>Oomycota</taxon>
        <taxon>Peronosporomycetes</taxon>
        <taxon>Peronosporales</taxon>
        <taxon>Peronosporaceae</taxon>
        <taxon>Peronosclerospora</taxon>
    </lineage>
</organism>
<sequence>MVLEGLTTNFFVVKNQRVYTASHVLNGSMRDLVLQTCEALSIPLVYQAPKLSEWTSWQAAFVTSTHTSFALVLTY</sequence>
<accession>A0ACC0WRB4</accession>